<dbReference type="HOGENOM" id="CLU_115317_1_0_5"/>
<gene>
    <name evidence="1" type="ordered locus">SL003B_0427</name>
</gene>
<dbReference type="EMBL" id="CP002568">
    <property type="protein sequence ID" value="ADZ68862.1"/>
    <property type="molecule type" value="Genomic_DNA"/>
</dbReference>
<dbReference type="InterPro" id="IPR038058">
    <property type="entry name" value="PhnH-like_sp"/>
</dbReference>
<protein>
    <submittedName>
        <fullName evidence="1">Phosphonate C-P lyase system protein PhnH</fullName>
    </submittedName>
</protein>
<dbReference type="InterPro" id="IPR008772">
    <property type="entry name" value="Phosphonate_metab_PhnH"/>
</dbReference>
<dbReference type="PATRIC" id="fig|991905.3.peg.436"/>
<dbReference type="RefSeq" id="WP_013651186.1">
    <property type="nucleotide sequence ID" value="NC_015259.1"/>
</dbReference>
<dbReference type="GO" id="GO:0016829">
    <property type="term" value="F:lyase activity"/>
    <property type="evidence" value="ECO:0007669"/>
    <property type="project" value="UniProtKB-KW"/>
</dbReference>
<dbReference type="STRING" id="991905.SL003B_0427"/>
<keyword evidence="2" id="KW-1185">Reference proteome</keyword>
<dbReference type="OrthoDB" id="9814509at2"/>
<keyword evidence="1" id="KW-0456">Lyase</keyword>
<dbReference type="KEGG" id="pgv:SL003B_0427"/>
<dbReference type="NCBIfam" id="TIGR03292">
    <property type="entry name" value="PhnH_redo"/>
    <property type="match status" value="1"/>
</dbReference>
<name>F2J2Z2_POLGS</name>
<reference evidence="1 2" key="1">
    <citation type="journal article" date="2011" name="J. Bacteriol.">
        <title>Complete genome sequence of Polymorphum gilvum SL003B-26A1T, a crude oil-degrading bacterium from oil-polluted saline soil.</title>
        <authorList>
            <person name="Li S.G."/>
            <person name="Tang Y.Q."/>
            <person name="Nie Y."/>
            <person name="Cai M."/>
            <person name="Wu X.L."/>
        </authorList>
    </citation>
    <scope>NUCLEOTIDE SEQUENCE [LARGE SCALE GENOMIC DNA]</scope>
    <source>
        <strain evidence="2">LMG 25793 / CGMCC 1.9160 / SL003B-26A1</strain>
    </source>
</reference>
<proteinExistence type="predicted"/>
<accession>F2J2Z2</accession>
<dbReference type="GO" id="GO:0019634">
    <property type="term" value="P:organic phosphonate metabolic process"/>
    <property type="evidence" value="ECO:0007669"/>
    <property type="project" value="InterPro"/>
</dbReference>
<dbReference type="eggNOG" id="COG3625">
    <property type="taxonomic scope" value="Bacteria"/>
</dbReference>
<dbReference type="Pfam" id="PF05845">
    <property type="entry name" value="PhnH"/>
    <property type="match status" value="1"/>
</dbReference>
<organism evidence="1 2">
    <name type="scientific">Polymorphum gilvum (strain LMG 25793 / CGMCC 1.9160 / SL003B-26A1)</name>
    <dbReference type="NCBI Taxonomy" id="991905"/>
    <lineage>
        <taxon>Bacteria</taxon>
        <taxon>Pseudomonadati</taxon>
        <taxon>Pseudomonadota</taxon>
        <taxon>Alphaproteobacteria</taxon>
        <taxon>Rhodobacterales</taxon>
        <taxon>Paracoccaceae</taxon>
        <taxon>Polymorphum</taxon>
    </lineage>
</organism>
<dbReference type="Proteomes" id="UP000008130">
    <property type="component" value="Chromosome"/>
</dbReference>
<evidence type="ECO:0000313" key="1">
    <source>
        <dbReference type="EMBL" id="ADZ68862.1"/>
    </source>
</evidence>
<dbReference type="AlphaFoldDB" id="F2J2Z2"/>
<dbReference type="Gene3D" id="3.40.50.11310">
    <property type="entry name" value="Bacterial phosphonate metabolism protein PhnH"/>
    <property type="match status" value="1"/>
</dbReference>
<dbReference type="SUPFAM" id="SSF159709">
    <property type="entry name" value="PhnH-like"/>
    <property type="match status" value="1"/>
</dbReference>
<evidence type="ECO:0000313" key="2">
    <source>
        <dbReference type="Proteomes" id="UP000008130"/>
    </source>
</evidence>
<dbReference type="PIRSF" id="PIRSF020680">
    <property type="entry name" value="PhnH"/>
    <property type="match status" value="1"/>
</dbReference>
<sequence>MTTGTLAARTAPRPGFADPVHDAQRVFRTVMTALSRPGLIRSLDSAGLQPPAPLTPTAAALALTLLDYDTPLWLDGPLARSRDVCAWLKFHTGAPVVAQPLEAAFALVSDPEHMPGLGNFPAGTAEYPDRSATLILQVRQIADRPGVILSGPGIASEQPFSAAPLSPLFWDQARENRRLFPRGADILFAADGRIAGLPRSTTICKQEA</sequence>